<feature type="compositionally biased region" description="Basic and acidic residues" evidence="1">
    <location>
        <begin position="101"/>
        <end position="110"/>
    </location>
</feature>
<reference evidence="2" key="1">
    <citation type="submission" date="2020-10" db="EMBL/GenBank/DDBJ databases">
        <authorList>
            <person name="Sedaghatjoo S."/>
        </authorList>
    </citation>
    <scope>NUCLEOTIDE SEQUENCE</scope>
    <source>
        <strain evidence="2">AZH3</strain>
    </source>
</reference>
<dbReference type="EMBL" id="CAJHJG010001100">
    <property type="protein sequence ID" value="CAD6908952.1"/>
    <property type="molecule type" value="Genomic_DNA"/>
</dbReference>
<evidence type="ECO:0000313" key="3">
    <source>
        <dbReference type="Proteomes" id="UP000836402"/>
    </source>
</evidence>
<gene>
    <name evidence="2" type="ORF">JKIAZH3_G5077</name>
</gene>
<evidence type="ECO:0000313" key="2">
    <source>
        <dbReference type="EMBL" id="CAD6908952.1"/>
    </source>
</evidence>
<feature type="region of interest" description="Disordered" evidence="1">
    <location>
        <begin position="28"/>
        <end position="110"/>
    </location>
</feature>
<feature type="non-terminal residue" evidence="2">
    <location>
        <position position="110"/>
    </location>
</feature>
<sequence>MNWTQEQIAGVPLEVILNHPALRQAAGTISQQLPSGQATQTTMAYPPATFPNIPMPPPPSGSSNSNQALSPGSDDQIPTGSSASNVGGDGMTEAQRRCLRWTKEDAKKVH</sequence>
<name>A0ABN7IPL1_9BASI</name>
<evidence type="ECO:0000256" key="1">
    <source>
        <dbReference type="SAM" id="MobiDB-lite"/>
    </source>
</evidence>
<dbReference type="Proteomes" id="UP000836402">
    <property type="component" value="Unassembled WGS sequence"/>
</dbReference>
<keyword evidence="3" id="KW-1185">Reference proteome</keyword>
<organism evidence="2 3">
    <name type="scientific">Tilletia caries</name>
    <name type="common">wheat bunt fungus</name>
    <dbReference type="NCBI Taxonomy" id="13290"/>
    <lineage>
        <taxon>Eukaryota</taxon>
        <taxon>Fungi</taxon>
        <taxon>Dikarya</taxon>
        <taxon>Basidiomycota</taxon>
        <taxon>Ustilaginomycotina</taxon>
        <taxon>Exobasidiomycetes</taxon>
        <taxon>Tilletiales</taxon>
        <taxon>Tilletiaceae</taxon>
        <taxon>Tilletia</taxon>
    </lineage>
</organism>
<accession>A0ABN7IPL1</accession>
<feature type="compositionally biased region" description="Polar residues" evidence="1">
    <location>
        <begin position="28"/>
        <end position="43"/>
    </location>
</feature>
<feature type="compositionally biased region" description="Polar residues" evidence="1">
    <location>
        <begin position="76"/>
        <end position="85"/>
    </location>
</feature>
<comment type="caution">
    <text evidence="2">The sequence shown here is derived from an EMBL/GenBank/DDBJ whole genome shotgun (WGS) entry which is preliminary data.</text>
</comment>
<protein>
    <submittedName>
        <fullName evidence="2">Uncharacterized protein</fullName>
    </submittedName>
</protein>
<proteinExistence type="predicted"/>